<organism evidence="2 3">
    <name type="scientific">Fervidobacterium gondwanense DSM 13020</name>
    <dbReference type="NCBI Taxonomy" id="1121883"/>
    <lineage>
        <taxon>Bacteria</taxon>
        <taxon>Thermotogati</taxon>
        <taxon>Thermotogota</taxon>
        <taxon>Thermotogae</taxon>
        <taxon>Thermotogales</taxon>
        <taxon>Fervidobacteriaceae</taxon>
        <taxon>Fervidobacterium</taxon>
    </lineage>
</organism>
<feature type="transmembrane region" description="Helical" evidence="1">
    <location>
        <begin position="40"/>
        <end position="61"/>
    </location>
</feature>
<proteinExistence type="predicted"/>
<dbReference type="EMBL" id="FRDJ01000011">
    <property type="protein sequence ID" value="SHN67033.1"/>
    <property type="molecule type" value="Genomic_DNA"/>
</dbReference>
<keyword evidence="3" id="KW-1185">Reference proteome</keyword>
<keyword evidence="1" id="KW-1133">Transmembrane helix</keyword>
<feature type="transmembrane region" description="Helical" evidence="1">
    <location>
        <begin position="12"/>
        <end position="34"/>
    </location>
</feature>
<protein>
    <submittedName>
        <fullName evidence="2">Uncharacterized protein</fullName>
    </submittedName>
</protein>
<dbReference type="AlphaFoldDB" id="A0A1M7T8L0"/>
<feature type="transmembrane region" description="Helical" evidence="1">
    <location>
        <begin position="73"/>
        <end position="94"/>
    </location>
</feature>
<feature type="transmembrane region" description="Helical" evidence="1">
    <location>
        <begin position="158"/>
        <end position="179"/>
    </location>
</feature>
<dbReference type="Proteomes" id="UP000184207">
    <property type="component" value="Unassembled WGS sequence"/>
</dbReference>
<reference evidence="3" key="1">
    <citation type="submission" date="2016-12" db="EMBL/GenBank/DDBJ databases">
        <authorList>
            <person name="Varghese N."/>
            <person name="Submissions S."/>
        </authorList>
    </citation>
    <scope>NUCLEOTIDE SEQUENCE [LARGE SCALE GENOMIC DNA]</scope>
    <source>
        <strain evidence="3">DSM 13020</strain>
    </source>
</reference>
<dbReference type="OrthoDB" id="46524at2"/>
<evidence type="ECO:0000313" key="2">
    <source>
        <dbReference type="EMBL" id="SHN67033.1"/>
    </source>
</evidence>
<sequence length="198" mass="22857">MSAKSGMKNIERIRIITINGMISALLFVLLYVGHLTPSEWTVLILVSYGCYIPYLFADTFFSGLSTVLAVNILGYVFIPRLTYVITFSFISLYIPVRWLVRNKNPILGWSTRYAYYNFAFFVWLKIESALLGIDIIVDTSKSINRLLEVLSINIQMSNTFALIAVIVFGNLFFTAYEILFEKVMRYTHKWIKSIAKRE</sequence>
<accession>A0A1M7T8L0</accession>
<keyword evidence="1" id="KW-0472">Membrane</keyword>
<evidence type="ECO:0000313" key="3">
    <source>
        <dbReference type="Proteomes" id="UP000184207"/>
    </source>
</evidence>
<evidence type="ECO:0000256" key="1">
    <source>
        <dbReference type="SAM" id="Phobius"/>
    </source>
</evidence>
<dbReference type="STRING" id="1121883.SAMN02745226_01711"/>
<feature type="transmembrane region" description="Helical" evidence="1">
    <location>
        <begin position="114"/>
        <end position="137"/>
    </location>
</feature>
<gene>
    <name evidence="2" type="ORF">SAMN02745226_01711</name>
</gene>
<keyword evidence="1" id="KW-0812">Transmembrane</keyword>
<name>A0A1M7T8L0_FERGO</name>
<dbReference type="RefSeq" id="WP_072760504.1">
    <property type="nucleotide sequence ID" value="NZ_FRDJ01000011.1"/>
</dbReference>